<organism evidence="1">
    <name type="scientific">bioreactor metagenome</name>
    <dbReference type="NCBI Taxonomy" id="1076179"/>
    <lineage>
        <taxon>unclassified sequences</taxon>
        <taxon>metagenomes</taxon>
        <taxon>ecological metagenomes</taxon>
    </lineage>
</organism>
<proteinExistence type="predicted"/>
<gene>
    <name evidence="1" type="ORF">SDC9_103525</name>
</gene>
<reference evidence="1" key="1">
    <citation type="submission" date="2019-08" db="EMBL/GenBank/DDBJ databases">
        <authorList>
            <person name="Kucharzyk K."/>
            <person name="Murdoch R.W."/>
            <person name="Higgins S."/>
            <person name="Loffler F."/>
        </authorList>
    </citation>
    <scope>NUCLEOTIDE SEQUENCE</scope>
</reference>
<dbReference type="AntiFam" id="ANF00077">
    <property type="entry name" value="Shadow ORF (opposite AtoC)"/>
</dbReference>
<accession>A0A645AWN4</accession>
<protein>
    <submittedName>
        <fullName evidence="1">Uncharacterized protein</fullName>
    </submittedName>
</protein>
<dbReference type="AlphaFoldDB" id="A0A645AWN4"/>
<dbReference type="EMBL" id="VSSQ01015893">
    <property type="protein sequence ID" value="MPM56711.1"/>
    <property type="molecule type" value="Genomic_DNA"/>
</dbReference>
<comment type="caution">
    <text evidence="1">The sequence shown here is derived from an EMBL/GenBank/DDBJ whole genome shotgun (WGS) entry which is preliminary data.</text>
</comment>
<dbReference type="AntiFam" id="ANF00203">
    <property type="entry name" value="Shadow ORF (opposite algB)"/>
</dbReference>
<name>A0A645AWN4_9ZZZZ</name>
<sequence>MGVSSLSKLIFSKLAHHGGLIHVEIAGNLPGGGVLLFCPAQQADLGVLNSLGQVGGFLLPLGLRSVFSPPVGGGKAGTLVSDPGYVADLQLLVGTHDHHALHHVAQFADVALPLVFLQPLDHLGGKGLLLVVFAVKEIEKKQAQGQDVLPPLPQGRHGDGNHVEPVIKILPEGSRVRHFGQVSIGGGDKAHVDALGLDAPHPGDLFGFQHPQQLHLNGQGNLPDFVEKDRPAVGGLQQTDFPGG</sequence>
<evidence type="ECO:0000313" key="1">
    <source>
        <dbReference type="EMBL" id="MPM56711.1"/>
    </source>
</evidence>